<dbReference type="Proteomes" id="UP000531561">
    <property type="component" value="Unassembled WGS sequence"/>
</dbReference>
<keyword evidence="3" id="KW-1185">Reference proteome</keyword>
<dbReference type="RefSeq" id="XP_037187994.1">
    <property type="nucleotide sequence ID" value="XM_037341914.1"/>
</dbReference>
<sequence length="438" mass="48982">MSLIQPQQEFVIPRNQCVPNSNNTFPPQLHKSLMIRDLCVGRIVFLPRSSRGIDNVRCILSHSPCLNPELDPMAYDHFVMILDVFQQDDGQVKCYICLLTTKQVVQKYKRLDKRIPIKGFSARPKLSLEQVYLEQGSMPKQSFVRVSHVYEISFSLLKPIREESQAYYMRLLKESYYKLMQEFNLKPGVYEDTGSVIRFGATIRREDSGPSLNGPDSGELGTELPDRESSGFTSSSKLSQVLTILARPESQAILNYPGPQCGTTISALDPSSTKAYISTSPLRGSRIKQNSDKHENITSPSQLESSEMALLDSQPVPTNSSTPHNITIAPTHTPPQFPHLPHPPPLNLKKALNLLSTPLSRFPRHLLKAILFISTQPWGKLCLYSLFLLACYYTGTLKFGFLAIKGLDGWLATLGNWSAPRYVNVVRVLGGGLRFGGD</sequence>
<organism evidence="2 3">
    <name type="scientific">Botrytis fragariae</name>
    <dbReference type="NCBI Taxonomy" id="1964551"/>
    <lineage>
        <taxon>Eukaryota</taxon>
        <taxon>Fungi</taxon>
        <taxon>Dikarya</taxon>
        <taxon>Ascomycota</taxon>
        <taxon>Pezizomycotina</taxon>
        <taxon>Leotiomycetes</taxon>
        <taxon>Helotiales</taxon>
        <taxon>Sclerotiniaceae</taxon>
        <taxon>Botrytis</taxon>
    </lineage>
</organism>
<dbReference type="AlphaFoldDB" id="A0A8H6AKP8"/>
<evidence type="ECO:0000256" key="1">
    <source>
        <dbReference type="SAM" id="MobiDB-lite"/>
    </source>
</evidence>
<name>A0A8H6AKP8_9HELO</name>
<comment type="caution">
    <text evidence="2">The sequence shown here is derived from an EMBL/GenBank/DDBJ whole genome shotgun (WGS) entry which is preliminary data.</text>
</comment>
<feature type="region of interest" description="Disordered" evidence="1">
    <location>
        <begin position="281"/>
        <end position="300"/>
    </location>
</feature>
<protein>
    <submittedName>
        <fullName evidence="2">Uncharacterized protein</fullName>
    </submittedName>
</protein>
<reference evidence="2 3" key="1">
    <citation type="journal article" date="2020" name="Phytopathology">
        <title>A high-quality genome resource of Botrytis fragariae, a new and rapidly spreading fungal pathogen causing strawberry gray mold in the U.S.A.</title>
        <authorList>
            <person name="Wu Y."/>
            <person name="Saski C.A."/>
            <person name="Schnabel G."/>
            <person name="Xiao S."/>
            <person name="Hu M."/>
        </authorList>
    </citation>
    <scope>NUCLEOTIDE SEQUENCE [LARGE SCALE GENOMIC DNA]</scope>
    <source>
        <strain evidence="2 3">BVB16</strain>
    </source>
</reference>
<dbReference type="EMBL" id="JABFCT010000018">
    <property type="protein sequence ID" value="KAF5869045.1"/>
    <property type="molecule type" value="Genomic_DNA"/>
</dbReference>
<evidence type="ECO:0000313" key="2">
    <source>
        <dbReference type="EMBL" id="KAF5869045.1"/>
    </source>
</evidence>
<accession>A0A8H6AKP8</accession>
<dbReference type="OrthoDB" id="3537171at2759"/>
<dbReference type="GeneID" id="59265606"/>
<gene>
    <name evidence="2" type="ORF">Bfra_011587</name>
</gene>
<proteinExistence type="predicted"/>
<evidence type="ECO:0000313" key="3">
    <source>
        <dbReference type="Proteomes" id="UP000531561"/>
    </source>
</evidence>
<feature type="region of interest" description="Disordered" evidence="1">
    <location>
        <begin position="205"/>
        <end position="234"/>
    </location>
</feature>